<dbReference type="Proteomes" id="UP000887565">
    <property type="component" value="Unplaced"/>
</dbReference>
<dbReference type="WBParaSite" id="nRc.2.0.1.t10032-RA">
    <property type="protein sequence ID" value="nRc.2.0.1.t10032-RA"/>
    <property type="gene ID" value="nRc.2.0.1.g10032"/>
</dbReference>
<protein>
    <submittedName>
        <fullName evidence="2">Uncharacterized protein</fullName>
    </submittedName>
</protein>
<keyword evidence="1" id="KW-1185">Reference proteome</keyword>
<organism evidence="1 2">
    <name type="scientific">Romanomermis culicivorax</name>
    <name type="common">Nematode worm</name>
    <dbReference type="NCBI Taxonomy" id="13658"/>
    <lineage>
        <taxon>Eukaryota</taxon>
        <taxon>Metazoa</taxon>
        <taxon>Ecdysozoa</taxon>
        <taxon>Nematoda</taxon>
        <taxon>Enoplea</taxon>
        <taxon>Dorylaimia</taxon>
        <taxon>Mermithida</taxon>
        <taxon>Mermithoidea</taxon>
        <taxon>Mermithidae</taxon>
        <taxon>Romanomermis</taxon>
    </lineage>
</organism>
<reference evidence="2" key="1">
    <citation type="submission" date="2022-11" db="UniProtKB">
        <authorList>
            <consortium name="WormBaseParasite"/>
        </authorList>
    </citation>
    <scope>IDENTIFICATION</scope>
</reference>
<evidence type="ECO:0000313" key="2">
    <source>
        <dbReference type="WBParaSite" id="nRc.2.0.1.t10032-RA"/>
    </source>
</evidence>
<sequence length="63" mass="7216">MMPNLRRAKSQKNIKGTRIQKNFDKNYGEDNFDAILSFFIFRAFKTEVASNPGATQNSRTSIT</sequence>
<evidence type="ECO:0000313" key="1">
    <source>
        <dbReference type="Proteomes" id="UP000887565"/>
    </source>
</evidence>
<proteinExistence type="predicted"/>
<dbReference type="AlphaFoldDB" id="A0A915I841"/>
<accession>A0A915I841</accession>
<name>A0A915I841_ROMCU</name>